<dbReference type="InterPro" id="IPR052893">
    <property type="entry name" value="TCS_response_regulator"/>
</dbReference>
<dbReference type="OrthoDB" id="9801651at2"/>
<dbReference type="AlphaFoldDB" id="A5FD82"/>
<dbReference type="PANTHER" id="PTHR44520">
    <property type="entry name" value="RESPONSE REGULATOR RCP1-RELATED"/>
    <property type="match status" value="1"/>
</dbReference>
<dbReference type="PROSITE" id="PS50110">
    <property type="entry name" value="RESPONSE_REGULATORY"/>
    <property type="match status" value="1"/>
</dbReference>
<dbReference type="Pfam" id="PF00072">
    <property type="entry name" value="Response_reg"/>
    <property type="match status" value="1"/>
</dbReference>
<dbReference type="RefSeq" id="WP_012025799.1">
    <property type="nucleotide sequence ID" value="NC_009441.1"/>
</dbReference>
<dbReference type="KEGG" id="fjo:Fjoh_3822"/>
<dbReference type="eggNOG" id="COG2197">
    <property type="taxonomic scope" value="Bacteria"/>
</dbReference>
<dbReference type="SMART" id="SM00448">
    <property type="entry name" value="REC"/>
    <property type="match status" value="1"/>
</dbReference>
<accession>A5FD82</accession>
<sequence length="160" mass="18135">MLIKNYDNEIIMTQKLFKHILLADDDLDDCDFFSDVFKTNFPDVKLSVSNDGGALLTLLEGPPHPKADMIFLDLNMPVVSGPECLEKIRTSTELKNHVIVIFSTSNSPDDIQKMYSLGANYFITKPSEYNHLSRLISKAMSLVSHTDVRQPAFENFHIKI</sequence>
<dbReference type="SUPFAM" id="SSF52172">
    <property type="entry name" value="CheY-like"/>
    <property type="match status" value="1"/>
</dbReference>
<evidence type="ECO:0000313" key="4">
    <source>
        <dbReference type="Proteomes" id="UP000006694"/>
    </source>
</evidence>
<dbReference type="PANTHER" id="PTHR44520:SF2">
    <property type="entry name" value="RESPONSE REGULATOR RCP1"/>
    <property type="match status" value="1"/>
</dbReference>
<dbReference type="InterPro" id="IPR001789">
    <property type="entry name" value="Sig_transdc_resp-reg_receiver"/>
</dbReference>
<dbReference type="Proteomes" id="UP000006694">
    <property type="component" value="Chromosome"/>
</dbReference>
<protein>
    <submittedName>
        <fullName evidence="3">Response regulator receiver protein</fullName>
    </submittedName>
</protein>
<feature type="modified residue" description="4-aspartylphosphate" evidence="1">
    <location>
        <position position="73"/>
    </location>
</feature>
<dbReference type="STRING" id="376686.Fjoh_3822"/>
<evidence type="ECO:0000313" key="3">
    <source>
        <dbReference type="EMBL" id="ABQ06833.1"/>
    </source>
</evidence>
<keyword evidence="4" id="KW-1185">Reference proteome</keyword>
<evidence type="ECO:0000256" key="1">
    <source>
        <dbReference type="PROSITE-ProRule" id="PRU00169"/>
    </source>
</evidence>
<feature type="domain" description="Response regulatory" evidence="2">
    <location>
        <begin position="19"/>
        <end position="140"/>
    </location>
</feature>
<organism evidence="3 4">
    <name type="scientific">Flavobacterium johnsoniae (strain ATCC 17061 / DSM 2064 / JCM 8514 / BCRC 14874 / CCUG 350202 / NBRC 14942 / NCIMB 11054 / UW101)</name>
    <name type="common">Cytophaga johnsonae</name>
    <dbReference type="NCBI Taxonomy" id="376686"/>
    <lineage>
        <taxon>Bacteria</taxon>
        <taxon>Pseudomonadati</taxon>
        <taxon>Bacteroidota</taxon>
        <taxon>Flavobacteriia</taxon>
        <taxon>Flavobacteriales</taxon>
        <taxon>Flavobacteriaceae</taxon>
        <taxon>Flavobacterium</taxon>
    </lineage>
</organism>
<name>A5FD82_FLAJ1</name>
<dbReference type="HOGENOM" id="CLU_000445_69_17_10"/>
<dbReference type="EMBL" id="CP000685">
    <property type="protein sequence ID" value="ABQ06833.1"/>
    <property type="molecule type" value="Genomic_DNA"/>
</dbReference>
<gene>
    <name evidence="3" type="ordered locus">Fjoh_3822</name>
</gene>
<dbReference type="GeneID" id="31766742"/>
<dbReference type="GO" id="GO:0000160">
    <property type="term" value="P:phosphorelay signal transduction system"/>
    <property type="evidence" value="ECO:0007669"/>
    <property type="project" value="InterPro"/>
</dbReference>
<reference evidence="3 4" key="1">
    <citation type="journal article" date="2009" name="Appl. Environ. Microbiol.">
        <title>Novel features of the polysaccharide-digesting gliding bacterium Flavobacterium johnsoniae as revealed by genome sequence analysis.</title>
        <authorList>
            <person name="McBride M.J."/>
            <person name="Xie G."/>
            <person name="Martens E.C."/>
            <person name="Lapidus A."/>
            <person name="Henrissat B."/>
            <person name="Rhodes R.G."/>
            <person name="Goltsman E."/>
            <person name="Wang W."/>
            <person name="Xu J."/>
            <person name="Hunnicutt D.W."/>
            <person name="Staroscik A.M."/>
            <person name="Hoover T.R."/>
            <person name="Cheng Y.Q."/>
            <person name="Stein J.L."/>
        </authorList>
    </citation>
    <scope>NUCLEOTIDE SEQUENCE [LARGE SCALE GENOMIC DNA]</scope>
    <source>
        <strain evidence="4">ATCC 17061 / DSM 2064 / JCM 8514 / BCRC 14874 / CCUG 350202 / NBRC 14942 / NCIMB 11054 / UW101</strain>
    </source>
</reference>
<dbReference type="Gene3D" id="3.40.50.2300">
    <property type="match status" value="1"/>
</dbReference>
<keyword evidence="1" id="KW-0597">Phosphoprotein</keyword>
<dbReference type="InterPro" id="IPR011006">
    <property type="entry name" value="CheY-like_superfamily"/>
</dbReference>
<evidence type="ECO:0000259" key="2">
    <source>
        <dbReference type="PROSITE" id="PS50110"/>
    </source>
</evidence>
<proteinExistence type="predicted"/>